<reference evidence="2" key="1">
    <citation type="journal article" date="2015" name="Korean J. Parasitol.">
        <title>Mitochondrial Genome Sequences of Spirometra erinaceieuropaei and S. decipiens (Cestoidea: Diphyllobothriidae).</title>
        <authorList>
            <person name="Eom K.S."/>
            <person name="Park H."/>
            <person name="Lee D."/>
            <person name="Choe S."/>
            <person name="Kim K.-H."/>
            <person name="Jeon H.-K."/>
        </authorList>
    </citation>
    <scope>NUCLEOTIDE SEQUENCE</scope>
</reference>
<keyword evidence="1" id="KW-1133">Transmembrane helix</keyword>
<geneLocation type="mitochondrion" evidence="2"/>
<name>A0A0D3M5X6_9CEST</name>
<feature type="transmembrane region" description="Helical" evidence="1">
    <location>
        <begin position="88"/>
        <end position="111"/>
    </location>
</feature>
<protein>
    <submittedName>
        <fullName evidence="2">NADH dehydrogenase subunit 6</fullName>
    </submittedName>
</protein>
<dbReference type="AlphaFoldDB" id="A0A0D3M5X6"/>
<sequence length="155" mass="17574">MMVSLLVISCFVLFFVGLVFFCLINHPVYYCLLLVLNSLISCFVVYTCLGFSWYSLLFCLVYIGGVYILFVFVSVYSPNTSVVPYWNLEVVLFSLVLVGAVVLGASVYFSFTNYESSFNLCTLAEGYFYICMCLALLFGFFVLSFIMSVKGGYYR</sequence>
<keyword evidence="1" id="KW-0472">Membrane</keyword>
<evidence type="ECO:0000256" key="1">
    <source>
        <dbReference type="SAM" id="Phobius"/>
    </source>
</evidence>
<proteinExistence type="predicted"/>
<keyword evidence="1" id="KW-0812">Transmembrane</keyword>
<dbReference type="EMBL" id="KJ599679">
    <property type="protein sequence ID" value="AIB52352.1"/>
    <property type="molecule type" value="Genomic_DNA"/>
</dbReference>
<accession>A0A0D3M5X6</accession>
<feature type="transmembrane region" description="Helical" evidence="1">
    <location>
        <begin position="53"/>
        <end position="76"/>
    </location>
</feature>
<feature type="transmembrane region" description="Helical" evidence="1">
    <location>
        <begin position="126"/>
        <end position="149"/>
    </location>
</feature>
<evidence type="ECO:0000313" key="2">
    <source>
        <dbReference type="EMBL" id="AIB52352.1"/>
    </source>
</evidence>
<keyword evidence="2" id="KW-0496">Mitochondrion</keyword>
<gene>
    <name evidence="2" type="primary">nad6</name>
</gene>
<feature type="transmembrane region" description="Helical" evidence="1">
    <location>
        <begin position="6"/>
        <end position="24"/>
    </location>
</feature>
<organism evidence="2">
    <name type="scientific">Spirometra decipiens</name>
    <dbReference type="NCBI Taxonomy" id="372153"/>
    <lineage>
        <taxon>Eukaryota</taxon>
        <taxon>Metazoa</taxon>
        <taxon>Spiralia</taxon>
        <taxon>Lophotrochozoa</taxon>
        <taxon>Platyhelminthes</taxon>
        <taxon>Cestoda</taxon>
        <taxon>Eucestoda</taxon>
        <taxon>Diphyllobothriidea</taxon>
        <taxon>Diphyllobothriidae</taxon>
        <taxon>Spirometra</taxon>
    </lineage>
</organism>
<feature type="transmembrane region" description="Helical" evidence="1">
    <location>
        <begin position="29"/>
        <end position="47"/>
    </location>
</feature>